<dbReference type="Gene3D" id="1.20.1280.50">
    <property type="match status" value="1"/>
</dbReference>
<reference evidence="2 3" key="1">
    <citation type="journal article" date="2023" name="G3 (Bethesda)">
        <title>A chromosome-length genome assembly and annotation of blackberry (Rubus argutus, cv. 'Hillquist').</title>
        <authorList>
            <person name="Bruna T."/>
            <person name="Aryal R."/>
            <person name="Dudchenko O."/>
            <person name="Sargent D.J."/>
            <person name="Mead D."/>
            <person name="Buti M."/>
            <person name="Cavallini A."/>
            <person name="Hytonen T."/>
            <person name="Andres J."/>
            <person name="Pham M."/>
            <person name="Weisz D."/>
            <person name="Mascagni F."/>
            <person name="Usai G."/>
            <person name="Natali L."/>
            <person name="Bassil N."/>
            <person name="Fernandez G.E."/>
            <person name="Lomsadze A."/>
            <person name="Armour M."/>
            <person name="Olukolu B."/>
            <person name="Poorten T."/>
            <person name="Britton C."/>
            <person name="Davik J."/>
            <person name="Ashrafi H."/>
            <person name="Aiden E.L."/>
            <person name="Borodovsky M."/>
            <person name="Worthington M."/>
        </authorList>
    </citation>
    <scope>NUCLEOTIDE SEQUENCE [LARGE SCALE GENOMIC DNA]</scope>
    <source>
        <strain evidence="2">PI 553951</strain>
    </source>
</reference>
<evidence type="ECO:0000259" key="1">
    <source>
        <dbReference type="SMART" id="SM00256"/>
    </source>
</evidence>
<keyword evidence="3" id="KW-1185">Reference proteome</keyword>
<evidence type="ECO:0000313" key="2">
    <source>
        <dbReference type="EMBL" id="KAK9931463.1"/>
    </source>
</evidence>
<dbReference type="SUPFAM" id="SSF81383">
    <property type="entry name" value="F-box domain"/>
    <property type="match status" value="1"/>
</dbReference>
<dbReference type="AlphaFoldDB" id="A0AAW1X3J8"/>
<gene>
    <name evidence="2" type="ORF">M0R45_018738</name>
</gene>
<dbReference type="InterPro" id="IPR006527">
    <property type="entry name" value="F-box-assoc_dom_typ1"/>
</dbReference>
<dbReference type="EMBL" id="JBEDUW010000004">
    <property type="protein sequence ID" value="KAK9931463.1"/>
    <property type="molecule type" value="Genomic_DNA"/>
</dbReference>
<dbReference type="PANTHER" id="PTHR35546">
    <property type="entry name" value="F-BOX PROTEIN INTERACTION DOMAIN PROTEIN-RELATED"/>
    <property type="match status" value="1"/>
</dbReference>
<dbReference type="InterPro" id="IPR001810">
    <property type="entry name" value="F-box_dom"/>
</dbReference>
<name>A0AAW1X3J8_RUBAR</name>
<dbReference type="InterPro" id="IPR017451">
    <property type="entry name" value="F-box-assoc_interact_dom"/>
</dbReference>
<dbReference type="Pfam" id="PF00646">
    <property type="entry name" value="F-box"/>
    <property type="match status" value="1"/>
</dbReference>
<evidence type="ECO:0000313" key="3">
    <source>
        <dbReference type="Proteomes" id="UP001457282"/>
    </source>
</evidence>
<dbReference type="InterPro" id="IPR055290">
    <property type="entry name" value="At3g26010-like"/>
</dbReference>
<dbReference type="Pfam" id="PF07734">
    <property type="entry name" value="FBA_1"/>
    <property type="match status" value="1"/>
</dbReference>
<proteinExistence type="predicted"/>
<comment type="caution">
    <text evidence="2">The sequence shown here is derived from an EMBL/GenBank/DDBJ whole genome shotgun (WGS) entry which is preliminary data.</text>
</comment>
<sequence>MERKTIYRKVNSSPSSFSSAAAETVANIEELLTEILLCVPARSVVRLKCVSKHWFSLISNPAFCHRHTLQNPTAKISAFFSGTTQDFNFISLLKNQSGSFPPLNLVRDLYPFGHGVQILQSCNGLLLCHPSNEEYFKFVPGDREHPSGINPFKTLNIDNSKKKKQYHPIYVVNPTTNQFSTLFPPRAGKSTVFVRYALAFDPSESPHYKVVCLSTTQNHNWVHQVDIYSSETRTWRLLETPYASKDFEMHLDRRSREGGVYCNGAVHWLRDENEVLIRVGDDANSWVREDADLLHYYDIGEERLGLAVPSPPLVVSGYFPSCLSKFPKFDHRYFGESGGHLYLIDVYKESSTKYKGQCIYKDCNAQFDVMEMRRDYSGWFVKYHVDLNPVVTAFRGYYDTFSRFYVLFLGGEGKDEHEQQQQEEGSLSLLFHIPGKVISYNVKNKTFKTFVDLAIKDYFLVGGCSYRYMETLACV</sequence>
<feature type="domain" description="F-box" evidence="1">
    <location>
        <begin position="27"/>
        <end position="67"/>
    </location>
</feature>
<dbReference type="InterPro" id="IPR036047">
    <property type="entry name" value="F-box-like_dom_sf"/>
</dbReference>
<organism evidence="2 3">
    <name type="scientific">Rubus argutus</name>
    <name type="common">Southern blackberry</name>
    <dbReference type="NCBI Taxonomy" id="59490"/>
    <lineage>
        <taxon>Eukaryota</taxon>
        <taxon>Viridiplantae</taxon>
        <taxon>Streptophyta</taxon>
        <taxon>Embryophyta</taxon>
        <taxon>Tracheophyta</taxon>
        <taxon>Spermatophyta</taxon>
        <taxon>Magnoliopsida</taxon>
        <taxon>eudicotyledons</taxon>
        <taxon>Gunneridae</taxon>
        <taxon>Pentapetalae</taxon>
        <taxon>rosids</taxon>
        <taxon>fabids</taxon>
        <taxon>Rosales</taxon>
        <taxon>Rosaceae</taxon>
        <taxon>Rosoideae</taxon>
        <taxon>Rosoideae incertae sedis</taxon>
        <taxon>Rubus</taxon>
    </lineage>
</organism>
<protein>
    <recommendedName>
        <fullName evidence="1">F-box domain-containing protein</fullName>
    </recommendedName>
</protein>
<dbReference type="Proteomes" id="UP001457282">
    <property type="component" value="Unassembled WGS sequence"/>
</dbReference>
<dbReference type="PANTHER" id="PTHR35546:SF115">
    <property type="entry name" value="F-BOX DOMAIN-CONTAINING PROTEIN"/>
    <property type="match status" value="1"/>
</dbReference>
<accession>A0AAW1X3J8</accession>
<dbReference type="NCBIfam" id="TIGR01640">
    <property type="entry name" value="F_box_assoc_1"/>
    <property type="match status" value="1"/>
</dbReference>
<dbReference type="SMART" id="SM00256">
    <property type="entry name" value="FBOX"/>
    <property type="match status" value="1"/>
</dbReference>